<evidence type="ECO:0000313" key="3">
    <source>
        <dbReference type="Proteomes" id="UP000271974"/>
    </source>
</evidence>
<feature type="compositionally biased region" description="Polar residues" evidence="1">
    <location>
        <begin position="330"/>
        <end position="341"/>
    </location>
</feature>
<evidence type="ECO:0000256" key="1">
    <source>
        <dbReference type="SAM" id="MobiDB-lite"/>
    </source>
</evidence>
<feature type="region of interest" description="Disordered" evidence="1">
    <location>
        <begin position="217"/>
        <end position="370"/>
    </location>
</feature>
<accession>A0A433TIZ4</accession>
<dbReference type="AlphaFoldDB" id="A0A433TIZ4"/>
<feature type="region of interest" description="Disordered" evidence="1">
    <location>
        <begin position="141"/>
        <end position="205"/>
    </location>
</feature>
<gene>
    <name evidence="2" type="ORF">EGW08_010704</name>
</gene>
<keyword evidence="3" id="KW-1185">Reference proteome</keyword>
<dbReference type="Proteomes" id="UP000271974">
    <property type="component" value="Unassembled WGS sequence"/>
</dbReference>
<dbReference type="EMBL" id="RQTK01000332">
    <property type="protein sequence ID" value="RUS81534.1"/>
    <property type="molecule type" value="Genomic_DNA"/>
</dbReference>
<feature type="compositionally biased region" description="Low complexity" evidence="1">
    <location>
        <begin position="284"/>
        <end position="294"/>
    </location>
</feature>
<feature type="compositionally biased region" description="Polar residues" evidence="1">
    <location>
        <begin position="161"/>
        <end position="172"/>
    </location>
</feature>
<reference evidence="2 3" key="1">
    <citation type="submission" date="2019-01" db="EMBL/GenBank/DDBJ databases">
        <title>A draft genome assembly of the solar-powered sea slug Elysia chlorotica.</title>
        <authorList>
            <person name="Cai H."/>
            <person name="Li Q."/>
            <person name="Fang X."/>
            <person name="Li J."/>
            <person name="Curtis N.E."/>
            <person name="Altenburger A."/>
            <person name="Shibata T."/>
            <person name="Feng M."/>
            <person name="Maeda T."/>
            <person name="Schwartz J.A."/>
            <person name="Shigenobu S."/>
            <person name="Lundholm N."/>
            <person name="Nishiyama T."/>
            <person name="Yang H."/>
            <person name="Hasebe M."/>
            <person name="Li S."/>
            <person name="Pierce S.K."/>
            <person name="Wang J."/>
        </authorList>
    </citation>
    <scope>NUCLEOTIDE SEQUENCE [LARGE SCALE GENOMIC DNA]</scope>
    <source>
        <strain evidence="2">EC2010</strain>
        <tissue evidence="2">Whole organism of an adult</tissue>
    </source>
</reference>
<protein>
    <submittedName>
        <fullName evidence="2">Uncharacterized protein</fullName>
    </submittedName>
</protein>
<feature type="compositionally biased region" description="Low complexity" evidence="1">
    <location>
        <begin position="313"/>
        <end position="323"/>
    </location>
</feature>
<proteinExistence type="predicted"/>
<sequence length="573" mass="62905">MPDLQMDVAVANRFISSLSKSLQALCHGCMDFDSGIEIVGYININIDSGSKVDYVLNEKVLKSTTNSMTFVSNSFLAKKDVPKQTRDGACSPIAELRPLPQTPYYRGAYQGPRSSMHFAQSYSQRGSQKRTWAGMERDWRMSPKRHRGGRAGHPNYPAPSAPQNIAHSQSPIAGSPSADADFKMPLPSDGTSETGPSSINVKKEVMDNDNVEQALRSELDQTSSEQPGDESSQASDINIKKDPDAENLQNPSETQSDQGDESQSASTTDADFKGTFLHPGSDPNNTENNGETSTGEGGVDPSEQMAEQVNQDSSLLSEQSGSSNIPEFGATSNNFSENMPSCSADFGEAGGDESYSQSAYSDAGEGSSDAGGQFEVIEIEDEDEDVQGLFGDSRYPARTGYEPGPAVFSEPPNLNPGVTNWPSSDHHFPQLLRQTQDSSSQTTIWHKGVGHVGRIVNYITPSPTKPVQLARRILDRCACKTSFQCHSISDESRKLIFEEIWSMDIEERKQYVRMQIESIEPVQRRTVRGKFSRRKQTLRYHLMVGGERMRVCKEMFLATTALSTKWVLSVLGV</sequence>
<evidence type="ECO:0000313" key="2">
    <source>
        <dbReference type="EMBL" id="RUS81534.1"/>
    </source>
</evidence>
<name>A0A433TIZ4_ELYCH</name>
<organism evidence="2 3">
    <name type="scientific">Elysia chlorotica</name>
    <name type="common">Eastern emerald elysia</name>
    <name type="synonym">Sea slug</name>
    <dbReference type="NCBI Taxonomy" id="188477"/>
    <lineage>
        <taxon>Eukaryota</taxon>
        <taxon>Metazoa</taxon>
        <taxon>Spiralia</taxon>
        <taxon>Lophotrochozoa</taxon>
        <taxon>Mollusca</taxon>
        <taxon>Gastropoda</taxon>
        <taxon>Heterobranchia</taxon>
        <taxon>Euthyneura</taxon>
        <taxon>Panpulmonata</taxon>
        <taxon>Sacoglossa</taxon>
        <taxon>Placobranchoidea</taxon>
        <taxon>Plakobranchidae</taxon>
        <taxon>Elysia</taxon>
    </lineage>
</organism>
<feature type="compositionally biased region" description="Low complexity" evidence="1">
    <location>
        <begin position="358"/>
        <end position="370"/>
    </location>
</feature>
<dbReference type="STRING" id="188477.A0A433TIZ4"/>
<feature type="compositionally biased region" description="Polar residues" evidence="1">
    <location>
        <begin position="189"/>
        <end position="200"/>
    </location>
</feature>
<feature type="compositionally biased region" description="Polar residues" evidence="1">
    <location>
        <begin position="220"/>
        <end position="236"/>
    </location>
</feature>
<comment type="caution">
    <text evidence="2">The sequence shown here is derived from an EMBL/GenBank/DDBJ whole genome shotgun (WGS) entry which is preliminary data.</text>
</comment>
<feature type="compositionally biased region" description="Polar residues" evidence="1">
    <location>
        <begin position="247"/>
        <end position="269"/>
    </location>
</feature>
<dbReference type="OrthoDB" id="1405595at2759"/>